<evidence type="ECO:0000256" key="3">
    <source>
        <dbReference type="ARBA" id="ARBA00022898"/>
    </source>
</evidence>
<keyword evidence="9" id="KW-1185">Reference proteome</keyword>
<name>A0A839HVF7_9BURK</name>
<evidence type="ECO:0000313" key="9">
    <source>
        <dbReference type="Proteomes" id="UP000586093"/>
    </source>
</evidence>
<dbReference type="Gene3D" id="3.90.1150.10">
    <property type="entry name" value="Aspartate Aminotransferase, domain 1"/>
    <property type="match status" value="1"/>
</dbReference>
<comment type="catalytic activity">
    <reaction evidence="5">
        <text>L,L-cystathionine + H2O = L-homocysteine + pyruvate + NH4(+)</text>
        <dbReference type="Rhea" id="RHEA:13965"/>
        <dbReference type="ChEBI" id="CHEBI:15361"/>
        <dbReference type="ChEBI" id="CHEBI:15377"/>
        <dbReference type="ChEBI" id="CHEBI:28938"/>
        <dbReference type="ChEBI" id="CHEBI:58161"/>
        <dbReference type="ChEBI" id="CHEBI:58199"/>
    </reaction>
</comment>
<evidence type="ECO:0000256" key="1">
    <source>
        <dbReference type="ARBA" id="ARBA00001933"/>
    </source>
</evidence>
<comment type="similarity">
    <text evidence="2 7">Belongs to the trans-sulfuration enzymes family.</text>
</comment>
<comment type="cofactor">
    <cofactor evidence="1 7">
        <name>pyridoxal 5'-phosphate</name>
        <dbReference type="ChEBI" id="CHEBI:597326"/>
    </cofactor>
</comment>
<feature type="modified residue" description="N6-(pyridoxal phosphate)lysine" evidence="6">
    <location>
        <position position="227"/>
    </location>
</feature>
<evidence type="ECO:0000256" key="6">
    <source>
        <dbReference type="PIRSR" id="PIRSR001434-2"/>
    </source>
</evidence>
<accession>A0A839HVF7</accession>
<dbReference type="RefSeq" id="WP_182664396.1">
    <property type="nucleotide sequence ID" value="NZ_JACIVI010000003.1"/>
</dbReference>
<dbReference type="Pfam" id="PF01053">
    <property type="entry name" value="Cys_Met_Meta_PP"/>
    <property type="match status" value="1"/>
</dbReference>
<dbReference type="PANTHER" id="PTHR43500">
    <property type="entry name" value="CYSTATHIONINE BETA-LYASE-RELATED"/>
    <property type="match status" value="1"/>
</dbReference>
<proteinExistence type="inferred from homology"/>
<dbReference type="InterPro" id="IPR015424">
    <property type="entry name" value="PyrdxlP-dep_Trfase"/>
</dbReference>
<dbReference type="InterPro" id="IPR015421">
    <property type="entry name" value="PyrdxlP-dep_Trfase_major"/>
</dbReference>
<dbReference type="InterPro" id="IPR006233">
    <property type="entry name" value="Cys_b_lyase_bac"/>
</dbReference>
<dbReference type="InterPro" id="IPR000277">
    <property type="entry name" value="Cys/Met-Metab_PyrdxlP-dep_enz"/>
</dbReference>
<dbReference type="GO" id="GO:0016740">
    <property type="term" value="F:transferase activity"/>
    <property type="evidence" value="ECO:0007669"/>
    <property type="project" value="UniProtKB-KW"/>
</dbReference>
<comment type="caution">
    <text evidence="8">The sequence shown here is derived from an EMBL/GenBank/DDBJ whole genome shotgun (WGS) entry which is preliminary data.</text>
</comment>
<reference evidence="8 9" key="1">
    <citation type="submission" date="2020-08" db="EMBL/GenBank/DDBJ databases">
        <title>Aquariorum lacteus gen. nov., sp. nov., a new member of the family Comamonadaceae, isolated from freshwater aquarium.</title>
        <authorList>
            <person name="Chun S.-J."/>
        </authorList>
    </citation>
    <scope>NUCLEOTIDE SEQUENCE [LARGE SCALE GENOMIC DNA]</scope>
    <source>
        <strain evidence="8 9">SJAQ100</strain>
    </source>
</reference>
<dbReference type="EMBL" id="JACIVI010000003">
    <property type="protein sequence ID" value="MBB1162474.1"/>
    <property type="molecule type" value="Genomic_DNA"/>
</dbReference>
<dbReference type="AlphaFoldDB" id="A0A839HVF7"/>
<evidence type="ECO:0000256" key="2">
    <source>
        <dbReference type="ARBA" id="ARBA00009077"/>
    </source>
</evidence>
<evidence type="ECO:0000256" key="7">
    <source>
        <dbReference type="RuleBase" id="RU362118"/>
    </source>
</evidence>
<protein>
    <submittedName>
        <fullName evidence="8">PLP-dependent transferase</fullName>
    </submittedName>
</protein>
<sequence length="417" mass="43546">MADDTLPPEGPAPGPATRLIHHPYRAPAGFDAPAVPVAKASTVFFDSVAAMRSTRWADKSGYTYGLHGTPTSFTLEARLATLEGASHVLLAPSGLAAIALVDQALLGPGDTLLLPDNVYAPSRNLAEHELRRWGINTLTYDPLDAEAFGRLLGPSTRLIWLEAAGSVTLEFPDLRGLVATARRLAPQAVIALDNTWGAGLAFDAFALGTGPDGQPLGVDLSVHALTKYPAGGGDLLMGSLACRDAGLHARLAAAHGRLGLGVGANDVEAVLRGLPSLPLRYAAQDAAARALAAHCAAQAATPGSLIRRVLHPARPDSPGHAHWAALCRAAAGLLTLEFAPEAAEGPRRAERFVEALRHFRIGYSWGGPVSLAVPYEPTQIRPAGSPFRGPLVRLCIGLEDVADLIADVDQALVCAAR</sequence>
<dbReference type="Proteomes" id="UP000586093">
    <property type="component" value="Unassembled WGS sequence"/>
</dbReference>
<keyword evidence="4" id="KW-0456">Lyase</keyword>
<keyword evidence="8" id="KW-0808">Transferase</keyword>
<dbReference type="SUPFAM" id="SSF53383">
    <property type="entry name" value="PLP-dependent transferases"/>
    <property type="match status" value="1"/>
</dbReference>
<organism evidence="8 9">
    <name type="scientific">Aquariibacter albus</name>
    <dbReference type="NCBI Taxonomy" id="2759899"/>
    <lineage>
        <taxon>Bacteria</taxon>
        <taxon>Pseudomonadati</taxon>
        <taxon>Pseudomonadota</taxon>
        <taxon>Betaproteobacteria</taxon>
        <taxon>Burkholderiales</taxon>
        <taxon>Sphaerotilaceae</taxon>
        <taxon>Aquariibacter</taxon>
    </lineage>
</organism>
<dbReference type="GO" id="GO:0030170">
    <property type="term" value="F:pyridoxal phosphate binding"/>
    <property type="evidence" value="ECO:0007669"/>
    <property type="project" value="InterPro"/>
</dbReference>
<keyword evidence="3 6" id="KW-0663">Pyridoxal phosphate</keyword>
<evidence type="ECO:0000256" key="5">
    <source>
        <dbReference type="ARBA" id="ARBA00047517"/>
    </source>
</evidence>
<dbReference type="GO" id="GO:0047804">
    <property type="term" value="F:cysteine-S-conjugate beta-lyase activity"/>
    <property type="evidence" value="ECO:0007669"/>
    <property type="project" value="InterPro"/>
</dbReference>
<gene>
    <name evidence="8" type="ORF">H4F90_10830</name>
</gene>
<dbReference type="PIRSF" id="PIRSF001434">
    <property type="entry name" value="CGS"/>
    <property type="match status" value="1"/>
</dbReference>
<dbReference type="GO" id="GO:0019450">
    <property type="term" value="P:L-cysteine catabolic process to pyruvate"/>
    <property type="evidence" value="ECO:0007669"/>
    <property type="project" value="TreeGrafter"/>
</dbReference>
<evidence type="ECO:0000313" key="8">
    <source>
        <dbReference type="EMBL" id="MBB1162474.1"/>
    </source>
</evidence>
<dbReference type="GO" id="GO:0019346">
    <property type="term" value="P:transsulfuration"/>
    <property type="evidence" value="ECO:0007669"/>
    <property type="project" value="InterPro"/>
</dbReference>
<dbReference type="Gene3D" id="3.40.640.10">
    <property type="entry name" value="Type I PLP-dependent aspartate aminotransferase-like (Major domain)"/>
    <property type="match status" value="1"/>
</dbReference>
<dbReference type="PANTHER" id="PTHR43500:SF1">
    <property type="entry name" value="CYSTATHIONINE BETA-LYASE-RELATED"/>
    <property type="match status" value="1"/>
</dbReference>
<evidence type="ECO:0000256" key="4">
    <source>
        <dbReference type="ARBA" id="ARBA00023239"/>
    </source>
</evidence>
<dbReference type="InterPro" id="IPR015422">
    <property type="entry name" value="PyrdxlP-dep_Trfase_small"/>
</dbReference>